<accession>A0ABP4AM09</accession>
<feature type="compositionally biased region" description="Low complexity" evidence="1">
    <location>
        <begin position="118"/>
        <end position="130"/>
    </location>
</feature>
<dbReference type="Proteomes" id="UP001501578">
    <property type="component" value="Unassembled WGS sequence"/>
</dbReference>
<reference evidence="3" key="1">
    <citation type="journal article" date="2019" name="Int. J. Syst. Evol. Microbiol.">
        <title>The Global Catalogue of Microorganisms (GCM) 10K type strain sequencing project: providing services to taxonomists for standard genome sequencing and annotation.</title>
        <authorList>
            <consortium name="The Broad Institute Genomics Platform"/>
            <consortium name="The Broad Institute Genome Sequencing Center for Infectious Disease"/>
            <person name="Wu L."/>
            <person name="Ma J."/>
        </authorList>
    </citation>
    <scope>NUCLEOTIDE SEQUENCE [LARGE SCALE GENOMIC DNA]</scope>
    <source>
        <strain evidence="3">JCM 11136</strain>
    </source>
</reference>
<sequence length="336" mass="34277">MTRAPRREDGAPSADAAADTVVGAAADTVADGRAVRLAGRMVELLARREAAVGFLPTPPVPAPTTFGGPEPGVAVEIVPCPWCPAGLPDALADPAGRAGLPSPLADPAGRPPRPAGSPPQAGGRRRGLPPAGAARLVAAEAADPALPVLTILGCESIEPRALLPIVLAASEGPVMARFATRAAWLAARVEERSPGPLSGAGPRERARSLWRLNVAESWIDPLLKEEHRPETSDPADVLLGARRSGGSPASAGRMGSPGLPAAVLKVVMTPGAVLPIPAATRARADLVPETARADLVPEMVRTAALLTPGFLGPHSTGDPMAGCYRGTRERAAARLL</sequence>
<evidence type="ECO:0000313" key="3">
    <source>
        <dbReference type="Proteomes" id="UP001501578"/>
    </source>
</evidence>
<name>A0ABP4AM09_9ACTN</name>
<keyword evidence="3" id="KW-1185">Reference proteome</keyword>
<feature type="region of interest" description="Disordered" evidence="1">
    <location>
        <begin position="94"/>
        <end position="130"/>
    </location>
</feature>
<organism evidence="2 3">
    <name type="scientific">Nonomuraea longicatena</name>
    <dbReference type="NCBI Taxonomy" id="83682"/>
    <lineage>
        <taxon>Bacteria</taxon>
        <taxon>Bacillati</taxon>
        <taxon>Actinomycetota</taxon>
        <taxon>Actinomycetes</taxon>
        <taxon>Streptosporangiales</taxon>
        <taxon>Streptosporangiaceae</taxon>
        <taxon>Nonomuraea</taxon>
    </lineage>
</organism>
<gene>
    <name evidence="2" type="ORF">GCM10009560_45980</name>
</gene>
<protein>
    <submittedName>
        <fullName evidence="2">Uncharacterized protein</fullName>
    </submittedName>
</protein>
<comment type="caution">
    <text evidence="2">The sequence shown here is derived from an EMBL/GenBank/DDBJ whole genome shotgun (WGS) entry which is preliminary data.</text>
</comment>
<evidence type="ECO:0000313" key="2">
    <source>
        <dbReference type="EMBL" id="GAA0936954.1"/>
    </source>
</evidence>
<dbReference type="EMBL" id="BAAAHQ010000023">
    <property type="protein sequence ID" value="GAA0936954.1"/>
    <property type="molecule type" value="Genomic_DNA"/>
</dbReference>
<proteinExistence type="predicted"/>
<dbReference type="RefSeq" id="WP_343952014.1">
    <property type="nucleotide sequence ID" value="NZ_BAAAHQ010000023.1"/>
</dbReference>
<evidence type="ECO:0000256" key="1">
    <source>
        <dbReference type="SAM" id="MobiDB-lite"/>
    </source>
</evidence>